<comment type="similarity">
    <text evidence="1">Belongs to the LysR transcriptional regulatory family.</text>
</comment>
<feature type="domain" description="HTH lysR-type" evidence="5">
    <location>
        <begin position="1"/>
        <end position="58"/>
    </location>
</feature>
<comment type="caution">
    <text evidence="6">The sequence shown here is derived from an EMBL/GenBank/DDBJ whole genome shotgun (WGS) entry which is preliminary data.</text>
</comment>
<dbReference type="PANTHER" id="PTHR30346:SF0">
    <property type="entry name" value="HCA OPERON TRANSCRIPTIONAL ACTIVATOR HCAR"/>
    <property type="match status" value="1"/>
</dbReference>
<dbReference type="Pfam" id="PF00126">
    <property type="entry name" value="HTH_1"/>
    <property type="match status" value="1"/>
</dbReference>
<gene>
    <name evidence="6" type="ORF">J2S43_002748</name>
</gene>
<dbReference type="EMBL" id="JAUSRA010000001">
    <property type="protein sequence ID" value="MDP9794236.1"/>
    <property type="molecule type" value="Genomic_DNA"/>
</dbReference>
<dbReference type="Gene3D" id="3.40.190.10">
    <property type="entry name" value="Periplasmic binding protein-like II"/>
    <property type="match status" value="2"/>
</dbReference>
<keyword evidence="3 6" id="KW-0238">DNA-binding</keyword>
<protein>
    <submittedName>
        <fullName evidence="6">DNA-binding transcriptional LysR family regulator</fullName>
    </submittedName>
</protein>
<organism evidence="6 7">
    <name type="scientific">Catenuloplanes nepalensis</name>
    <dbReference type="NCBI Taxonomy" id="587533"/>
    <lineage>
        <taxon>Bacteria</taxon>
        <taxon>Bacillati</taxon>
        <taxon>Actinomycetota</taxon>
        <taxon>Actinomycetes</taxon>
        <taxon>Micromonosporales</taxon>
        <taxon>Micromonosporaceae</taxon>
        <taxon>Catenuloplanes</taxon>
    </lineage>
</organism>
<keyword evidence="7" id="KW-1185">Reference proteome</keyword>
<dbReference type="PANTHER" id="PTHR30346">
    <property type="entry name" value="TRANSCRIPTIONAL DUAL REGULATOR HCAR-RELATED"/>
    <property type="match status" value="1"/>
</dbReference>
<sequence length="299" mass="31712">MELRYLAAFVAVAEELHFGRAARRLHMAQPPLSQLIRQLERELGVQLFERSTRSVRLTSAGESFLEPARRVLDDVDLAKLAVKAAATGEYGRVVVGFAGASSHAALPRLARAVRAAHPGIDLVMKVQTYASVALDGVADGTLDLSFVRLPADRPGVRTRVIDNDELVCALAEDHPLAGETAIDLADLAFEPFVSLPAHAGSTLRDAMVGVCEERGGFTPRVVQEAPDSNTVLALVSAGVGVTITLTSVEHVCRGGLVYLPLAGPSVPMRAALAWRPDNPSAALRAVLAVAEEVLPTPPE</sequence>
<evidence type="ECO:0000259" key="5">
    <source>
        <dbReference type="PROSITE" id="PS50931"/>
    </source>
</evidence>
<dbReference type="SUPFAM" id="SSF53850">
    <property type="entry name" value="Periplasmic binding protein-like II"/>
    <property type="match status" value="1"/>
</dbReference>
<proteinExistence type="inferred from homology"/>
<dbReference type="Gene3D" id="1.10.10.10">
    <property type="entry name" value="Winged helix-like DNA-binding domain superfamily/Winged helix DNA-binding domain"/>
    <property type="match status" value="1"/>
</dbReference>
<dbReference type="InterPro" id="IPR036388">
    <property type="entry name" value="WH-like_DNA-bd_sf"/>
</dbReference>
<evidence type="ECO:0000313" key="6">
    <source>
        <dbReference type="EMBL" id="MDP9794236.1"/>
    </source>
</evidence>
<evidence type="ECO:0000256" key="2">
    <source>
        <dbReference type="ARBA" id="ARBA00023015"/>
    </source>
</evidence>
<dbReference type="Pfam" id="PF03466">
    <property type="entry name" value="LysR_substrate"/>
    <property type="match status" value="1"/>
</dbReference>
<evidence type="ECO:0000256" key="1">
    <source>
        <dbReference type="ARBA" id="ARBA00009437"/>
    </source>
</evidence>
<dbReference type="Proteomes" id="UP001240984">
    <property type="component" value="Unassembled WGS sequence"/>
</dbReference>
<evidence type="ECO:0000313" key="7">
    <source>
        <dbReference type="Proteomes" id="UP001240984"/>
    </source>
</evidence>
<evidence type="ECO:0000256" key="3">
    <source>
        <dbReference type="ARBA" id="ARBA00023125"/>
    </source>
</evidence>
<dbReference type="PRINTS" id="PR00039">
    <property type="entry name" value="HTHLYSR"/>
</dbReference>
<dbReference type="RefSeq" id="WP_306829385.1">
    <property type="nucleotide sequence ID" value="NZ_JAUSRA010000001.1"/>
</dbReference>
<keyword evidence="2" id="KW-0805">Transcription regulation</keyword>
<dbReference type="InterPro" id="IPR005119">
    <property type="entry name" value="LysR_subst-bd"/>
</dbReference>
<dbReference type="InterPro" id="IPR036390">
    <property type="entry name" value="WH_DNA-bd_sf"/>
</dbReference>
<dbReference type="CDD" id="cd08414">
    <property type="entry name" value="PBP2_LTTR_aromatics_like"/>
    <property type="match status" value="1"/>
</dbReference>
<dbReference type="SUPFAM" id="SSF46785">
    <property type="entry name" value="Winged helix' DNA-binding domain"/>
    <property type="match status" value="1"/>
</dbReference>
<name>A0ABT9MSI3_9ACTN</name>
<accession>A0ABT9MSI3</accession>
<evidence type="ECO:0000256" key="4">
    <source>
        <dbReference type="ARBA" id="ARBA00023163"/>
    </source>
</evidence>
<dbReference type="PROSITE" id="PS50931">
    <property type="entry name" value="HTH_LYSR"/>
    <property type="match status" value="1"/>
</dbReference>
<reference evidence="6 7" key="1">
    <citation type="submission" date="2023-07" db="EMBL/GenBank/DDBJ databases">
        <title>Sequencing the genomes of 1000 actinobacteria strains.</title>
        <authorList>
            <person name="Klenk H.-P."/>
        </authorList>
    </citation>
    <scope>NUCLEOTIDE SEQUENCE [LARGE SCALE GENOMIC DNA]</scope>
    <source>
        <strain evidence="6 7">DSM 44710</strain>
    </source>
</reference>
<keyword evidence="4" id="KW-0804">Transcription</keyword>
<dbReference type="GO" id="GO:0003677">
    <property type="term" value="F:DNA binding"/>
    <property type="evidence" value="ECO:0007669"/>
    <property type="project" value="UniProtKB-KW"/>
</dbReference>
<dbReference type="InterPro" id="IPR000847">
    <property type="entry name" value="LysR_HTH_N"/>
</dbReference>